<dbReference type="EMBL" id="AP027079">
    <property type="protein sequence ID" value="BDU70310.1"/>
    <property type="molecule type" value="Genomic_DNA"/>
</dbReference>
<dbReference type="CDD" id="cd00060">
    <property type="entry name" value="FHA"/>
    <property type="match status" value="1"/>
</dbReference>
<feature type="domain" description="GGDEF" evidence="5">
    <location>
        <begin position="171"/>
        <end position="304"/>
    </location>
</feature>
<dbReference type="PROSITE" id="PS50006">
    <property type="entry name" value="FHA_DOMAIN"/>
    <property type="match status" value="1"/>
</dbReference>
<dbReference type="CDD" id="cd01949">
    <property type="entry name" value="GGDEF"/>
    <property type="match status" value="1"/>
</dbReference>
<evidence type="ECO:0000256" key="2">
    <source>
        <dbReference type="ARBA" id="ARBA00034247"/>
    </source>
</evidence>
<proteinExistence type="predicted"/>
<dbReference type="PROSITE" id="PS50887">
    <property type="entry name" value="GGDEF"/>
    <property type="match status" value="1"/>
</dbReference>
<dbReference type="Pfam" id="PF00498">
    <property type="entry name" value="FHA"/>
    <property type="match status" value="1"/>
</dbReference>
<dbReference type="Gene3D" id="3.30.70.270">
    <property type="match status" value="1"/>
</dbReference>
<dbReference type="InterPro" id="IPR000253">
    <property type="entry name" value="FHA_dom"/>
</dbReference>
<evidence type="ECO:0000256" key="3">
    <source>
        <dbReference type="SAM" id="MobiDB-lite"/>
    </source>
</evidence>
<sequence>MTPEPEPLEPRPPGSADAPGGPGARAWVLVRYIGQPLGEMVPLPLEGLEIGRAPECGICLPEPEVSRRHARLEVAEDGASLALLDLGSTNGVYVNGRKAEATPSPAILRPGDVLRVGGHAFKVKWLDLLERRYHQAPETPSALDAWTGVSSRAAVLHQLEAHFEWARRHHRPLSVILADLDHLGRLNETHGSPAGDRVIRAFGGHLLRRLRDRDSVGRLGGAEFLAVLPGTPSELALPAADDLRLALAEQGVELEDGRLIQATCSLGVADLKAGDPCSGAVLARADAALHRAKTGGRNRVAQAP</sequence>
<dbReference type="InterPro" id="IPR000160">
    <property type="entry name" value="GGDEF_dom"/>
</dbReference>
<dbReference type="InterPro" id="IPR050469">
    <property type="entry name" value="Diguanylate_Cyclase"/>
</dbReference>
<dbReference type="InterPro" id="IPR043128">
    <property type="entry name" value="Rev_trsase/Diguanyl_cyclase"/>
</dbReference>
<evidence type="ECO:0000259" key="5">
    <source>
        <dbReference type="PROSITE" id="PS50887"/>
    </source>
</evidence>
<dbReference type="SMART" id="SM00240">
    <property type="entry name" value="FHA"/>
    <property type="match status" value="1"/>
</dbReference>
<keyword evidence="7" id="KW-1185">Reference proteome</keyword>
<reference evidence="7" key="1">
    <citation type="journal article" date="2023" name="Int. J. Syst. Evol. Microbiol.">
        <title>Mesoterricola silvestris gen. nov., sp. nov., Mesoterricola sediminis sp. nov., Geothrix oryzae sp. nov., Geothrix edaphica sp. nov., Geothrix rubra sp. nov., and Geothrix limicola sp. nov., six novel members of Acidobacteriota isolated from soils.</title>
        <authorList>
            <person name="Itoh H."/>
            <person name="Sugisawa Y."/>
            <person name="Mise K."/>
            <person name="Xu Z."/>
            <person name="Kuniyasu M."/>
            <person name="Ushijima N."/>
            <person name="Kawano K."/>
            <person name="Kobayashi E."/>
            <person name="Shiratori Y."/>
            <person name="Masuda Y."/>
            <person name="Senoo K."/>
        </authorList>
    </citation>
    <scope>NUCLEOTIDE SEQUENCE [LARGE SCALE GENOMIC DNA]</scope>
    <source>
        <strain evidence="7">Red222</strain>
    </source>
</reference>
<dbReference type="Proteomes" id="UP001242010">
    <property type="component" value="Chromosome"/>
</dbReference>
<dbReference type="SUPFAM" id="SSF55073">
    <property type="entry name" value="Nucleotide cyclase"/>
    <property type="match status" value="1"/>
</dbReference>
<comment type="catalytic activity">
    <reaction evidence="2">
        <text>2 GTP = 3',3'-c-di-GMP + 2 diphosphate</text>
        <dbReference type="Rhea" id="RHEA:24898"/>
        <dbReference type="ChEBI" id="CHEBI:33019"/>
        <dbReference type="ChEBI" id="CHEBI:37565"/>
        <dbReference type="ChEBI" id="CHEBI:58805"/>
        <dbReference type="EC" id="2.7.7.65"/>
    </reaction>
</comment>
<dbReference type="EC" id="2.7.7.65" evidence="1"/>
<evidence type="ECO:0000256" key="1">
    <source>
        <dbReference type="ARBA" id="ARBA00012528"/>
    </source>
</evidence>
<feature type="domain" description="FHA" evidence="4">
    <location>
        <begin position="48"/>
        <end position="99"/>
    </location>
</feature>
<evidence type="ECO:0000313" key="7">
    <source>
        <dbReference type="Proteomes" id="UP001242010"/>
    </source>
</evidence>
<gene>
    <name evidence="6" type="ORF">GETHOR_24110</name>
</gene>
<dbReference type="InterPro" id="IPR008984">
    <property type="entry name" value="SMAD_FHA_dom_sf"/>
</dbReference>
<dbReference type="PANTHER" id="PTHR45138:SF9">
    <property type="entry name" value="DIGUANYLATE CYCLASE DGCM-RELATED"/>
    <property type="match status" value="1"/>
</dbReference>
<dbReference type="Gene3D" id="2.60.200.20">
    <property type="match status" value="1"/>
</dbReference>
<feature type="region of interest" description="Disordered" evidence="3">
    <location>
        <begin position="1"/>
        <end position="20"/>
    </location>
</feature>
<dbReference type="SMART" id="SM00267">
    <property type="entry name" value="GGDEF"/>
    <property type="match status" value="1"/>
</dbReference>
<accession>A0ABM8DTK1</accession>
<dbReference type="PANTHER" id="PTHR45138">
    <property type="entry name" value="REGULATORY COMPONENTS OF SENSORY TRANSDUCTION SYSTEM"/>
    <property type="match status" value="1"/>
</dbReference>
<protein>
    <recommendedName>
        <fullName evidence="1">diguanylate cyclase</fullName>
        <ecNumber evidence="1">2.7.7.65</ecNumber>
    </recommendedName>
</protein>
<dbReference type="Pfam" id="PF00990">
    <property type="entry name" value="GGDEF"/>
    <property type="match status" value="1"/>
</dbReference>
<dbReference type="SUPFAM" id="SSF49879">
    <property type="entry name" value="SMAD/FHA domain"/>
    <property type="match status" value="1"/>
</dbReference>
<dbReference type="NCBIfam" id="TIGR00254">
    <property type="entry name" value="GGDEF"/>
    <property type="match status" value="1"/>
</dbReference>
<evidence type="ECO:0000259" key="4">
    <source>
        <dbReference type="PROSITE" id="PS50006"/>
    </source>
</evidence>
<dbReference type="InterPro" id="IPR029787">
    <property type="entry name" value="Nucleotide_cyclase"/>
</dbReference>
<organism evidence="6 7">
    <name type="scientific">Geothrix oryzae</name>
    <dbReference type="NCBI Taxonomy" id="2927975"/>
    <lineage>
        <taxon>Bacteria</taxon>
        <taxon>Pseudomonadati</taxon>
        <taxon>Acidobacteriota</taxon>
        <taxon>Holophagae</taxon>
        <taxon>Holophagales</taxon>
        <taxon>Holophagaceae</taxon>
        <taxon>Geothrix</taxon>
    </lineage>
</organism>
<dbReference type="RefSeq" id="WP_286354029.1">
    <property type="nucleotide sequence ID" value="NZ_AP027079.1"/>
</dbReference>
<evidence type="ECO:0000313" key="6">
    <source>
        <dbReference type="EMBL" id="BDU70310.1"/>
    </source>
</evidence>
<name>A0ABM8DTK1_9BACT</name>